<keyword evidence="4" id="KW-0645">Protease</keyword>
<evidence type="ECO:0000256" key="1">
    <source>
        <dbReference type="ARBA" id="ARBA00001947"/>
    </source>
</evidence>
<dbReference type="Pfam" id="PF01431">
    <property type="entry name" value="Peptidase_M13"/>
    <property type="match status" value="1"/>
</dbReference>
<keyword evidence="6" id="KW-0378">Hydrolase</keyword>
<keyword evidence="5" id="KW-0479">Metal-binding</keyword>
<dbReference type="InterPro" id="IPR018497">
    <property type="entry name" value="Peptidase_M13_C"/>
</dbReference>
<dbReference type="InterPro" id="IPR008753">
    <property type="entry name" value="Peptidase_M13_N"/>
</dbReference>
<reference evidence="11" key="2">
    <citation type="submission" date="2020-05" db="UniProtKB">
        <authorList>
            <consortium name="EnsemblMetazoa"/>
        </authorList>
    </citation>
    <scope>IDENTIFICATION</scope>
    <source>
        <strain evidence="11">LVP_AGWG</strain>
    </source>
</reference>
<comment type="subcellular location">
    <subcellularLocation>
        <location evidence="2">Cell membrane</location>
        <topology evidence="2">Single-pass type II membrane protein</topology>
    </subcellularLocation>
</comment>
<evidence type="ECO:0000256" key="4">
    <source>
        <dbReference type="ARBA" id="ARBA00022670"/>
    </source>
</evidence>
<dbReference type="Pfam" id="PF05649">
    <property type="entry name" value="Peptidase_M13_N"/>
    <property type="match status" value="1"/>
</dbReference>
<dbReference type="GO" id="GO:0005886">
    <property type="term" value="C:plasma membrane"/>
    <property type="evidence" value="ECO:0007669"/>
    <property type="project" value="UniProtKB-SubCell"/>
</dbReference>
<dbReference type="PROSITE" id="PS51885">
    <property type="entry name" value="NEPRILYSIN"/>
    <property type="match status" value="1"/>
</dbReference>
<comment type="similarity">
    <text evidence="3">Belongs to the peptidase M13 family.</text>
</comment>
<keyword evidence="8" id="KW-0482">Metalloprotease</keyword>
<dbReference type="Proteomes" id="UP000008820">
    <property type="component" value="Chromosome 2"/>
</dbReference>
<dbReference type="Gene3D" id="1.10.1380.10">
    <property type="entry name" value="Neutral endopeptidase , domain2"/>
    <property type="match status" value="1"/>
</dbReference>
<dbReference type="InterPro" id="IPR024079">
    <property type="entry name" value="MetalloPept_cat_dom_sf"/>
</dbReference>
<feature type="domain" description="Peptidase M13 C-terminal" evidence="9">
    <location>
        <begin position="591"/>
        <end position="797"/>
    </location>
</feature>
<accession>A0A6I8TDT8</accession>
<dbReference type="SUPFAM" id="SSF55486">
    <property type="entry name" value="Metalloproteases ('zincins'), catalytic domain"/>
    <property type="match status" value="1"/>
</dbReference>
<sequence>MSLIMSVQMTRYKQAQFADEDSSSIGSVQITETRHSPTRHIRYHTARGTSLWNARSKLEKVLLLLVLISVVTIVTLICILATENTRILHVQPHVDSNIYKGATVDGDVPLPCLNKHCIFAASEILHSIDSTVDPCDDFYAYSCNQWIKNNPIPDGKSMWGTFGKLEQQNQLVVKNVLERPEAEFKSKSEKKAKLYYQSCLDEDETMEKLGADPLLKLLKNIGGWNVTANATGFDVKKWSLQKSLQILQIKYNMGGLFGWAVGEDDRNSSKHIIQIDQGGLTLPSRDNYLNKTANAKILTAYLDYMVKVSVLLGADEADARRQMTDVIDFETKLANITTPQDMRRDEEEMYHLMTIKTLQSKAPFIVWRDHFDEAFRLVKRKITEKENVVVYAPEYLEKLNALVMEYNTTDDKKTILNNYLVWQTVRTLTSCLSKAFRDAYKGLRKALIGSDGGEEPWRYCVSDTTNVLGFAIGAMFVREVFHGESKSRAEEMINEVRTAFKDNLQNLAWMDNETRQLANEKADKISDMIGFPDYILTPEELDKKYQDLNIDPKAYFDNNINFNIYSLKKNLEKLDQPVDKTRWGMTPPTVNAYYTPTKNQIVFPAGILQLPFFGMQNPKSLNYGGMGVVMGHELTHAFDDQGREYDKFGNLHQWWNNKTIEKFKKQTECFNTQYSSYKVNGKNLNGKQTMGENIADNGGLKAAFHAYIKNEKFSTSDTDILPLPGLNLTHRQLFFVSFAQVWCSTVTDETTTLQIEKDPHSPPMYRVIGSLSNLREFSDTFKCRPGSRMNPISKCEVW</sequence>
<comment type="cofactor">
    <cofactor evidence="1">
        <name>Zn(2+)</name>
        <dbReference type="ChEBI" id="CHEBI:29105"/>
    </cofactor>
</comment>
<evidence type="ECO:0000259" key="10">
    <source>
        <dbReference type="Pfam" id="PF05649"/>
    </source>
</evidence>
<dbReference type="FunCoup" id="A0A6I8TDT8">
    <property type="interactions" value="120"/>
</dbReference>
<dbReference type="InterPro" id="IPR000718">
    <property type="entry name" value="Peptidase_M13"/>
</dbReference>
<dbReference type="Gene3D" id="3.40.390.10">
    <property type="entry name" value="Collagenase (Catalytic Domain)"/>
    <property type="match status" value="1"/>
</dbReference>
<reference evidence="11 12" key="1">
    <citation type="submission" date="2017-06" db="EMBL/GenBank/DDBJ databases">
        <title>Aedes aegypti genome working group (AGWG) sequencing and assembly.</title>
        <authorList>
            <consortium name="Aedes aegypti Genome Working Group (AGWG)"/>
            <person name="Matthews B.J."/>
        </authorList>
    </citation>
    <scope>NUCLEOTIDE SEQUENCE [LARGE SCALE GENOMIC DNA]</scope>
    <source>
        <strain evidence="11 12">LVP_AGWG</strain>
    </source>
</reference>
<name>A0A6I8TDT8_AEDAE</name>
<proteinExistence type="inferred from homology"/>
<dbReference type="PANTHER" id="PTHR11733">
    <property type="entry name" value="ZINC METALLOPROTEASE FAMILY M13 NEPRILYSIN-RELATED"/>
    <property type="match status" value="1"/>
</dbReference>
<protein>
    <submittedName>
        <fullName evidence="11">Uncharacterized protein</fullName>
    </submittedName>
</protein>
<keyword evidence="12" id="KW-1185">Reference proteome</keyword>
<dbReference type="InterPro" id="IPR042089">
    <property type="entry name" value="Peptidase_M13_dom_2"/>
</dbReference>
<dbReference type="EnsemblMetazoa" id="AAEL011369-RE">
    <property type="protein sequence ID" value="AAEL011369-PE"/>
    <property type="gene ID" value="AAEL011369"/>
</dbReference>
<dbReference type="OrthoDB" id="6475849at2759"/>
<dbReference type="GO" id="GO:0004222">
    <property type="term" value="F:metalloendopeptidase activity"/>
    <property type="evidence" value="ECO:0007669"/>
    <property type="project" value="InterPro"/>
</dbReference>
<evidence type="ECO:0000256" key="5">
    <source>
        <dbReference type="ARBA" id="ARBA00022723"/>
    </source>
</evidence>
<keyword evidence="7" id="KW-0862">Zinc</keyword>
<evidence type="ECO:0000256" key="7">
    <source>
        <dbReference type="ARBA" id="ARBA00022833"/>
    </source>
</evidence>
<dbReference type="PRINTS" id="PR00786">
    <property type="entry name" value="NEPRILYSIN"/>
</dbReference>
<gene>
    <name evidence="11" type="primary">5574739</name>
</gene>
<organism evidence="11 12">
    <name type="scientific">Aedes aegypti</name>
    <name type="common">Yellowfever mosquito</name>
    <name type="synonym">Culex aegypti</name>
    <dbReference type="NCBI Taxonomy" id="7159"/>
    <lineage>
        <taxon>Eukaryota</taxon>
        <taxon>Metazoa</taxon>
        <taxon>Ecdysozoa</taxon>
        <taxon>Arthropoda</taxon>
        <taxon>Hexapoda</taxon>
        <taxon>Insecta</taxon>
        <taxon>Pterygota</taxon>
        <taxon>Neoptera</taxon>
        <taxon>Endopterygota</taxon>
        <taxon>Diptera</taxon>
        <taxon>Nematocera</taxon>
        <taxon>Culicoidea</taxon>
        <taxon>Culicidae</taxon>
        <taxon>Culicinae</taxon>
        <taxon>Aedini</taxon>
        <taxon>Aedes</taxon>
        <taxon>Stegomyia</taxon>
    </lineage>
</organism>
<dbReference type="PANTHER" id="PTHR11733:SF167">
    <property type="entry name" value="FI17812P1-RELATED"/>
    <property type="match status" value="1"/>
</dbReference>
<dbReference type="CDD" id="cd08662">
    <property type="entry name" value="M13"/>
    <property type="match status" value="1"/>
</dbReference>
<evidence type="ECO:0000256" key="3">
    <source>
        <dbReference type="ARBA" id="ARBA00007357"/>
    </source>
</evidence>
<dbReference type="AlphaFoldDB" id="A0A6I8TDT8"/>
<evidence type="ECO:0000259" key="9">
    <source>
        <dbReference type="Pfam" id="PF01431"/>
    </source>
</evidence>
<evidence type="ECO:0000313" key="11">
    <source>
        <dbReference type="EnsemblMetazoa" id="AAEL011369-PE"/>
    </source>
</evidence>
<dbReference type="GO" id="GO:0046872">
    <property type="term" value="F:metal ion binding"/>
    <property type="evidence" value="ECO:0007669"/>
    <property type="project" value="UniProtKB-KW"/>
</dbReference>
<evidence type="ECO:0000313" key="12">
    <source>
        <dbReference type="Proteomes" id="UP000008820"/>
    </source>
</evidence>
<dbReference type="GO" id="GO:0016485">
    <property type="term" value="P:protein processing"/>
    <property type="evidence" value="ECO:0007669"/>
    <property type="project" value="TreeGrafter"/>
</dbReference>
<evidence type="ECO:0000256" key="2">
    <source>
        <dbReference type="ARBA" id="ARBA00004401"/>
    </source>
</evidence>
<feature type="domain" description="Peptidase M13 N-terminal" evidence="10">
    <location>
        <begin position="134"/>
        <end position="532"/>
    </location>
</feature>
<evidence type="ECO:0000256" key="8">
    <source>
        <dbReference type="ARBA" id="ARBA00023049"/>
    </source>
</evidence>
<evidence type="ECO:0000256" key="6">
    <source>
        <dbReference type="ARBA" id="ARBA00022801"/>
    </source>
</evidence>
<dbReference type="InParanoid" id="A0A6I8TDT8"/>